<evidence type="ECO:0000313" key="10">
    <source>
        <dbReference type="Proteomes" id="UP001152320"/>
    </source>
</evidence>
<organism evidence="9 10">
    <name type="scientific">Holothuria leucospilota</name>
    <name type="common">Black long sea cucumber</name>
    <name type="synonym">Mertensiothuria leucospilota</name>
    <dbReference type="NCBI Taxonomy" id="206669"/>
    <lineage>
        <taxon>Eukaryota</taxon>
        <taxon>Metazoa</taxon>
        <taxon>Echinodermata</taxon>
        <taxon>Eleutherozoa</taxon>
        <taxon>Echinozoa</taxon>
        <taxon>Holothuroidea</taxon>
        <taxon>Aspidochirotacea</taxon>
        <taxon>Aspidochirotida</taxon>
        <taxon>Holothuriidae</taxon>
        <taxon>Holothuria</taxon>
    </lineage>
</organism>
<dbReference type="PROSITE" id="PS51421">
    <property type="entry name" value="RAS"/>
    <property type="match status" value="1"/>
</dbReference>
<dbReference type="SMART" id="SM00174">
    <property type="entry name" value="RHO"/>
    <property type="match status" value="1"/>
</dbReference>
<proteinExistence type="inferred from homology"/>
<dbReference type="SUPFAM" id="SSF52540">
    <property type="entry name" value="P-loop containing nucleoside triphosphate hydrolases"/>
    <property type="match status" value="1"/>
</dbReference>
<dbReference type="PROSITE" id="PS51420">
    <property type="entry name" value="RHO"/>
    <property type="match status" value="1"/>
</dbReference>
<feature type="region of interest" description="Disordered" evidence="8">
    <location>
        <begin position="1"/>
        <end position="26"/>
    </location>
</feature>
<evidence type="ECO:0000256" key="3">
    <source>
        <dbReference type="ARBA" id="ARBA00023134"/>
    </source>
</evidence>
<dbReference type="InterPro" id="IPR005225">
    <property type="entry name" value="Small_GTP-bd"/>
</dbReference>
<keyword evidence="5" id="KW-0449">Lipoprotein</keyword>
<dbReference type="FunFam" id="3.40.50.300:FF:002685">
    <property type="entry name" value="RAB33A, member RAS oncogene family"/>
    <property type="match status" value="1"/>
</dbReference>
<dbReference type="InterPro" id="IPR041822">
    <property type="entry name" value="Rab33A/B"/>
</dbReference>
<dbReference type="GO" id="GO:0003924">
    <property type="term" value="F:GTPase activity"/>
    <property type="evidence" value="ECO:0007669"/>
    <property type="project" value="InterPro"/>
</dbReference>
<dbReference type="InterPro" id="IPR001806">
    <property type="entry name" value="Small_GTPase"/>
</dbReference>
<evidence type="ECO:0000256" key="4">
    <source>
        <dbReference type="ARBA" id="ARBA00023136"/>
    </source>
</evidence>
<keyword evidence="3" id="KW-0342">GTP-binding</keyword>
<reference evidence="9" key="1">
    <citation type="submission" date="2021-10" db="EMBL/GenBank/DDBJ databases">
        <title>Tropical sea cucumber genome reveals ecological adaptation and Cuvierian tubules defense mechanism.</title>
        <authorList>
            <person name="Chen T."/>
        </authorList>
    </citation>
    <scope>NUCLEOTIDE SEQUENCE</scope>
    <source>
        <strain evidence="9">Nanhai2018</strain>
        <tissue evidence="9">Muscle</tissue>
    </source>
</reference>
<comment type="similarity">
    <text evidence="1">Belongs to the small GTPase superfamily. Rab family.</text>
</comment>
<evidence type="ECO:0000256" key="6">
    <source>
        <dbReference type="ARBA" id="ARBA00023289"/>
    </source>
</evidence>
<dbReference type="CDD" id="cd04115">
    <property type="entry name" value="Rab33B_Rab33A"/>
    <property type="match status" value="1"/>
</dbReference>
<dbReference type="GO" id="GO:0005525">
    <property type="term" value="F:GTP binding"/>
    <property type="evidence" value="ECO:0007669"/>
    <property type="project" value="UniProtKB-KW"/>
</dbReference>
<dbReference type="SMART" id="SM00176">
    <property type="entry name" value="RAN"/>
    <property type="match status" value="1"/>
</dbReference>
<keyword evidence="10" id="KW-1185">Reference proteome</keyword>
<evidence type="ECO:0000256" key="7">
    <source>
        <dbReference type="ARBA" id="ARBA00037868"/>
    </source>
</evidence>
<dbReference type="SMART" id="SM00173">
    <property type="entry name" value="RAS"/>
    <property type="match status" value="1"/>
</dbReference>
<dbReference type="Proteomes" id="UP001152320">
    <property type="component" value="Chromosome 15"/>
</dbReference>
<dbReference type="AlphaFoldDB" id="A0A9Q1GZY0"/>
<comment type="subcellular location">
    <subcellularLocation>
        <location evidence="7">Endomembrane system</location>
        <topology evidence="7">Lipid-anchor</topology>
    </subcellularLocation>
</comment>
<dbReference type="InterPro" id="IPR027417">
    <property type="entry name" value="P-loop_NTPase"/>
</dbReference>
<evidence type="ECO:0000256" key="8">
    <source>
        <dbReference type="SAM" id="MobiDB-lite"/>
    </source>
</evidence>
<sequence>MATTSNSNINSINEEQESSSTSQDSPSQRRIFKVIVLGDSNVGKTCLTIRFCGGEFPQKPEATIGVDFRDKDMTIEGESIKQLQLWDTAGQERFRKSMVQHYYRNVHAVIFVYDVTKLSSFENLPTWVDECDRHSLSSNIPRVLVGNKCDITERKVVSTNMGQKFAEHNDMPFFETSAKSGEVGESVNNIFLYVAKKLKSQKPTINMRAGFGGIAGSGRTSVRRLKLKSTGIQGFEPEKSKSKCSGSTCFS</sequence>
<dbReference type="SMART" id="SM00175">
    <property type="entry name" value="RAB"/>
    <property type="match status" value="1"/>
</dbReference>
<keyword evidence="4" id="KW-0472">Membrane</keyword>
<dbReference type="EMBL" id="JAIZAY010000015">
    <property type="protein sequence ID" value="KAJ8028799.1"/>
    <property type="molecule type" value="Genomic_DNA"/>
</dbReference>
<dbReference type="Gene3D" id="3.40.50.300">
    <property type="entry name" value="P-loop containing nucleotide triphosphate hydrolases"/>
    <property type="match status" value="1"/>
</dbReference>
<name>A0A9Q1GZY0_HOLLE</name>
<keyword evidence="2" id="KW-0547">Nucleotide-binding</keyword>
<evidence type="ECO:0000313" key="9">
    <source>
        <dbReference type="EMBL" id="KAJ8028799.1"/>
    </source>
</evidence>
<dbReference type="NCBIfam" id="TIGR00231">
    <property type="entry name" value="small_GTP"/>
    <property type="match status" value="1"/>
</dbReference>
<dbReference type="PRINTS" id="PR00449">
    <property type="entry name" value="RASTRNSFRMNG"/>
</dbReference>
<keyword evidence="6" id="KW-0636">Prenylation</keyword>
<gene>
    <name evidence="9" type="ORF">HOLleu_31140</name>
</gene>
<comment type="caution">
    <text evidence="9">The sequence shown here is derived from an EMBL/GenBank/DDBJ whole genome shotgun (WGS) entry which is preliminary data.</text>
</comment>
<dbReference type="OrthoDB" id="10006973at2759"/>
<evidence type="ECO:0000256" key="5">
    <source>
        <dbReference type="ARBA" id="ARBA00023288"/>
    </source>
</evidence>
<dbReference type="GO" id="GO:0032482">
    <property type="term" value="P:Rab protein signal transduction"/>
    <property type="evidence" value="ECO:0007669"/>
    <property type="project" value="InterPro"/>
</dbReference>
<dbReference type="GO" id="GO:0012505">
    <property type="term" value="C:endomembrane system"/>
    <property type="evidence" value="ECO:0007669"/>
    <property type="project" value="UniProtKB-SubCell"/>
</dbReference>
<evidence type="ECO:0000256" key="2">
    <source>
        <dbReference type="ARBA" id="ARBA00022741"/>
    </source>
</evidence>
<accession>A0A9Q1GZY0</accession>
<dbReference type="Pfam" id="PF00071">
    <property type="entry name" value="Ras"/>
    <property type="match status" value="1"/>
</dbReference>
<dbReference type="PROSITE" id="PS51419">
    <property type="entry name" value="RAB"/>
    <property type="match status" value="1"/>
</dbReference>
<evidence type="ECO:0000256" key="1">
    <source>
        <dbReference type="ARBA" id="ARBA00006270"/>
    </source>
</evidence>
<protein>
    <submittedName>
        <fullName evidence="9">Ras-related protein Rab-33B</fullName>
    </submittedName>
</protein>
<dbReference type="PANTHER" id="PTHR47978">
    <property type="match status" value="1"/>
</dbReference>